<feature type="compositionally biased region" description="Pro residues" evidence="1">
    <location>
        <begin position="27"/>
        <end position="40"/>
    </location>
</feature>
<accession>A0A4S4LC55</accession>
<reference evidence="2 3" key="1">
    <citation type="submission" date="2019-02" db="EMBL/GenBank/DDBJ databases">
        <title>Genome sequencing of the rare red list fungi Bondarzewia mesenterica.</title>
        <authorList>
            <person name="Buettner E."/>
            <person name="Kellner H."/>
        </authorList>
    </citation>
    <scope>NUCLEOTIDE SEQUENCE [LARGE SCALE GENOMIC DNA]</scope>
    <source>
        <strain evidence="2 3">DSM 108281</strain>
    </source>
</reference>
<dbReference type="EMBL" id="SGPL01000676">
    <property type="protein sequence ID" value="THH08751.1"/>
    <property type="molecule type" value="Genomic_DNA"/>
</dbReference>
<protein>
    <submittedName>
        <fullName evidence="2">Uncharacterized protein</fullName>
    </submittedName>
</protein>
<feature type="region of interest" description="Disordered" evidence="1">
    <location>
        <begin position="1"/>
        <end position="92"/>
    </location>
</feature>
<feature type="compositionally biased region" description="Polar residues" evidence="1">
    <location>
        <begin position="83"/>
        <end position="92"/>
    </location>
</feature>
<evidence type="ECO:0000256" key="1">
    <source>
        <dbReference type="SAM" id="MobiDB-lite"/>
    </source>
</evidence>
<dbReference type="AlphaFoldDB" id="A0A4S4LC55"/>
<name>A0A4S4LC55_9AGAM</name>
<organism evidence="2 3">
    <name type="scientific">Bondarzewia mesenterica</name>
    <dbReference type="NCBI Taxonomy" id="1095465"/>
    <lineage>
        <taxon>Eukaryota</taxon>
        <taxon>Fungi</taxon>
        <taxon>Dikarya</taxon>
        <taxon>Basidiomycota</taxon>
        <taxon>Agaricomycotina</taxon>
        <taxon>Agaricomycetes</taxon>
        <taxon>Russulales</taxon>
        <taxon>Bondarzewiaceae</taxon>
        <taxon>Bondarzewia</taxon>
    </lineage>
</organism>
<comment type="caution">
    <text evidence="2">The sequence shown here is derived from an EMBL/GenBank/DDBJ whole genome shotgun (WGS) entry which is preliminary data.</text>
</comment>
<keyword evidence="3" id="KW-1185">Reference proteome</keyword>
<evidence type="ECO:0000313" key="2">
    <source>
        <dbReference type="EMBL" id="THH08751.1"/>
    </source>
</evidence>
<dbReference type="Proteomes" id="UP000310158">
    <property type="component" value="Unassembled WGS sequence"/>
</dbReference>
<sequence>METANQLLRDWRDINRTRGSKAAMTGRPPPRTQAMIPPPYDVMTGVSGEMDRFRLSGAEQPAEPVHGHQQPQQPLTPYDRRQQQPLPGSFPT</sequence>
<gene>
    <name evidence="2" type="ORF">EW146_g8893</name>
</gene>
<proteinExistence type="predicted"/>
<evidence type="ECO:0000313" key="3">
    <source>
        <dbReference type="Proteomes" id="UP000310158"/>
    </source>
</evidence>